<sequence length="76" mass="8546">MFARIFTFVMVATVLFPRFEAAPTPYPSSNPSPLRSPNLGYTAVTPSIRDVESEEQTRTLDRPRAVTQPSNFVDKK</sequence>
<feature type="signal peptide" evidence="2">
    <location>
        <begin position="1"/>
        <end position="21"/>
    </location>
</feature>
<evidence type="ECO:0000256" key="1">
    <source>
        <dbReference type="SAM" id="MobiDB-lite"/>
    </source>
</evidence>
<protein>
    <submittedName>
        <fullName evidence="4">Secreted protein</fullName>
    </submittedName>
</protein>
<dbReference type="AlphaFoldDB" id="A0A7E4VI98"/>
<evidence type="ECO:0000256" key="2">
    <source>
        <dbReference type="SAM" id="SignalP"/>
    </source>
</evidence>
<evidence type="ECO:0000313" key="4">
    <source>
        <dbReference type="WBParaSite" id="Pan_g21465.t1"/>
    </source>
</evidence>
<keyword evidence="3" id="KW-1185">Reference proteome</keyword>
<reference evidence="4" key="2">
    <citation type="submission" date="2020-10" db="UniProtKB">
        <authorList>
            <consortium name="WormBaseParasite"/>
        </authorList>
    </citation>
    <scope>IDENTIFICATION</scope>
</reference>
<reference evidence="3" key="1">
    <citation type="journal article" date="2013" name="Genetics">
        <title>The draft genome and transcriptome of Panagrellus redivivus are shaped by the harsh demands of a free-living lifestyle.</title>
        <authorList>
            <person name="Srinivasan J."/>
            <person name="Dillman A.R."/>
            <person name="Macchietto M.G."/>
            <person name="Heikkinen L."/>
            <person name="Lakso M."/>
            <person name="Fracchia K.M."/>
            <person name="Antoshechkin I."/>
            <person name="Mortazavi A."/>
            <person name="Wong G."/>
            <person name="Sternberg P.W."/>
        </authorList>
    </citation>
    <scope>NUCLEOTIDE SEQUENCE [LARGE SCALE GENOMIC DNA]</scope>
    <source>
        <strain evidence="3">MT8872</strain>
    </source>
</reference>
<name>A0A7E4VI98_PANRE</name>
<feature type="compositionally biased region" description="Polar residues" evidence="1">
    <location>
        <begin position="67"/>
        <end position="76"/>
    </location>
</feature>
<dbReference type="WBParaSite" id="Pan_g21465.t1">
    <property type="protein sequence ID" value="Pan_g21465.t1"/>
    <property type="gene ID" value="Pan_g21465"/>
</dbReference>
<proteinExistence type="predicted"/>
<organism evidence="3 4">
    <name type="scientific">Panagrellus redivivus</name>
    <name type="common">Microworm</name>
    <dbReference type="NCBI Taxonomy" id="6233"/>
    <lineage>
        <taxon>Eukaryota</taxon>
        <taxon>Metazoa</taxon>
        <taxon>Ecdysozoa</taxon>
        <taxon>Nematoda</taxon>
        <taxon>Chromadorea</taxon>
        <taxon>Rhabditida</taxon>
        <taxon>Tylenchina</taxon>
        <taxon>Panagrolaimomorpha</taxon>
        <taxon>Panagrolaimoidea</taxon>
        <taxon>Panagrolaimidae</taxon>
        <taxon>Panagrellus</taxon>
    </lineage>
</organism>
<evidence type="ECO:0000313" key="3">
    <source>
        <dbReference type="Proteomes" id="UP000492821"/>
    </source>
</evidence>
<feature type="chain" id="PRO_5028944057" evidence="2">
    <location>
        <begin position="22"/>
        <end position="76"/>
    </location>
</feature>
<keyword evidence="2" id="KW-0732">Signal</keyword>
<feature type="compositionally biased region" description="Basic and acidic residues" evidence="1">
    <location>
        <begin position="49"/>
        <end position="64"/>
    </location>
</feature>
<feature type="region of interest" description="Disordered" evidence="1">
    <location>
        <begin position="22"/>
        <end position="76"/>
    </location>
</feature>
<dbReference type="Proteomes" id="UP000492821">
    <property type="component" value="Unassembled WGS sequence"/>
</dbReference>
<accession>A0A7E4VI98</accession>